<dbReference type="Gene3D" id="1.10.287.130">
    <property type="match status" value="1"/>
</dbReference>
<evidence type="ECO:0000259" key="10">
    <source>
        <dbReference type="PROSITE" id="PS50109"/>
    </source>
</evidence>
<evidence type="ECO:0000256" key="6">
    <source>
        <dbReference type="ARBA" id="ARBA00022692"/>
    </source>
</evidence>
<proteinExistence type="predicted"/>
<gene>
    <name evidence="11" type="ORF">EDC59_101350</name>
</gene>
<dbReference type="InterPro" id="IPR005467">
    <property type="entry name" value="His_kinase_dom"/>
</dbReference>
<evidence type="ECO:0000313" key="12">
    <source>
        <dbReference type="Proteomes" id="UP000295506"/>
    </source>
</evidence>
<evidence type="ECO:0000313" key="11">
    <source>
        <dbReference type="EMBL" id="TDT91947.1"/>
    </source>
</evidence>
<keyword evidence="8 9" id="KW-0472">Membrane</keyword>
<dbReference type="Pfam" id="PF02518">
    <property type="entry name" value="HATPase_c"/>
    <property type="match status" value="1"/>
</dbReference>
<organism evidence="11 12">
    <name type="scientific">Pseudodesulfovibrio indicus</name>
    <dbReference type="NCBI Taxonomy" id="1716143"/>
    <lineage>
        <taxon>Bacteria</taxon>
        <taxon>Pseudomonadati</taxon>
        <taxon>Thermodesulfobacteriota</taxon>
        <taxon>Desulfovibrionia</taxon>
        <taxon>Desulfovibrionales</taxon>
        <taxon>Desulfovibrionaceae</taxon>
    </lineage>
</organism>
<dbReference type="InterPro" id="IPR033479">
    <property type="entry name" value="dCache_1"/>
</dbReference>
<dbReference type="EMBL" id="SOBK01000001">
    <property type="protein sequence ID" value="TDT91947.1"/>
    <property type="molecule type" value="Genomic_DNA"/>
</dbReference>
<evidence type="ECO:0000256" key="5">
    <source>
        <dbReference type="ARBA" id="ARBA00022553"/>
    </source>
</evidence>
<feature type="transmembrane region" description="Helical" evidence="9">
    <location>
        <begin position="272"/>
        <end position="295"/>
    </location>
</feature>
<dbReference type="Pfam" id="PF02743">
    <property type="entry name" value="dCache_1"/>
    <property type="match status" value="1"/>
</dbReference>
<dbReference type="SMART" id="SM00387">
    <property type="entry name" value="HATPase_c"/>
    <property type="match status" value="1"/>
</dbReference>
<dbReference type="AlphaFoldDB" id="A0AA94PS49"/>
<dbReference type="Gene3D" id="3.30.565.10">
    <property type="entry name" value="Histidine kinase-like ATPase, C-terminal domain"/>
    <property type="match status" value="1"/>
</dbReference>
<dbReference type="PANTHER" id="PTHR43065">
    <property type="entry name" value="SENSOR HISTIDINE KINASE"/>
    <property type="match status" value="1"/>
</dbReference>
<reference evidence="11 12" key="1">
    <citation type="submission" date="2019-03" db="EMBL/GenBank/DDBJ databases">
        <title>Genomic Encyclopedia of Type Strains, Phase IV (KMG-IV): sequencing the most valuable type-strain genomes for metagenomic binning, comparative biology and taxonomic classification.</title>
        <authorList>
            <person name="Goeker M."/>
        </authorList>
    </citation>
    <scope>NUCLEOTIDE SEQUENCE [LARGE SCALE GENOMIC DNA]</scope>
    <source>
        <strain evidence="11 12">DSM 101483</strain>
    </source>
</reference>
<accession>A0AA94PS49</accession>
<dbReference type="SUPFAM" id="SSF55874">
    <property type="entry name" value="ATPase domain of HSP90 chaperone/DNA topoisomerase II/histidine kinase"/>
    <property type="match status" value="1"/>
</dbReference>
<protein>
    <recommendedName>
        <fullName evidence="3">histidine kinase</fullName>
        <ecNumber evidence="3">2.7.13.3</ecNumber>
    </recommendedName>
</protein>
<feature type="transmembrane region" description="Helical" evidence="9">
    <location>
        <begin position="12"/>
        <end position="38"/>
    </location>
</feature>
<feature type="domain" description="Histidine kinase" evidence="10">
    <location>
        <begin position="332"/>
        <end position="557"/>
    </location>
</feature>
<dbReference type="InterPro" id="IPR003661">
    <property type="entry name" value="HisK_dim/P_dom"/>
</dbReference>
<sequence length="558" mass="60665">MDKQTSPCGIHRLLLISMIFIPAIPLLISAAIGFYSFAGASKRFAVSSIRQAAVDRAKLIDEFLHERRSDLESFLALVPEQELDSPAMKGEVADWLRTGGQAFQDMGLISPDGRHAAYVGPFELADNDYRDTDWYRETLAQGYYVSDVYLGYRNAPHFVIAVGRRVGGRVWMLRATINPTVFGNMVNAPGLGDTGEAYILNRDNLFQTARRSGGALLARDEYTYPPQDEQLVTFTGSDGDEDYLFASARMNDGKWRLIVRQKEGEAFHTVVMAGYTVILVLLCGGAVIIVLALVVSRRLSETLQGHAEAVSKLESQLLQAARLAELGEMAAGFAHEINNPLQIMKTDLALLELTLKDVTDSGGNPEACAELQEIADQFQVQIGRCAAITREILRFGRRDAPQIQEMDLSEFLPKVFGMVQNKAQVNGIRVSCEVDPSVPPILADPGQLQQVMINLMNNAIHAVVDRHGSDGGVIDVAAGSDERGWARITVSDNGCGINQESLAKIFMPFFTTKAPGQGTGLGLSVCHSIVDSLGGELTVDSTKGEGTIFTVRIPGKGA</sequence>
<dbReference type="InterPro" id="IPR036097">
    <property type="entry name" value="HisK_dim/P_sf"/>
</dbReference>
<dbReference type="RefSeq" id="WP_066802067.1">
    <property type="nucleotide sequence ID" value="NZ_SOBK01000001.1"/>
</dbReference>
<dbReference type="PROSITE" id="PS50109">
    <property type="entry name" value="HIS_KIN"/>
    <property type="match status" value="1"/>
</dbReference>
<dbReference type="Proteomes" id="UP000295506">
    <property type="component" value="Unassembled WGS sequence"/>
</dbReference>
<dbReference type="EC" id="2.7.13.3" evidence="3"/>
<dbReference type="InterPro" id="IPR004358">
    <property type="entry name" value="Sig_transdc_His_kin-like_C"/>
</dbReference>
<dbReference type="SUPFAM" id="SSF47384">
    <property type="entry name" value="Homodimeric domain of signal transducing histidine kinase"/>
    <property type="match status" value="1"/>
</dbReference>
<keyword evidence="6 9" id="KW-0812">Transmembrane</keyword>
<keyword evidence="7 9" id="KW-1133">Transmembrane helix</keyword>
<evidence type="ECO:0000256" key="8">
    <source>
        <dbReference type="ARBA" id="ARBA00023136"/>
    </source>
</evidence>
<evidence type="ECO:0000256" key="4">
    <source>
        <dbReference type="ARBA" id="ARBA00022475"/>
    </source>
</evidence>
<dbReference type="PRINTS" id="PR00344">
    <property type="entry name" value="BCTRLSENSOR"/>
</dbReference>
<dbReference type="SMART" id="SM00388">
    <property type="entry name" value="HisKA"/>
    <property type="match status" value="1"/>
</dbReference>
<evidence type="ECO:0000256" key="7">
    <source>
        <dbReference type="ARBA" id="ARBA00022989"/>
    </source>
</evidence>
<comment type="subcellular location">
    <subcellularLocation>
        <location evidence="2">Cell membrane</location>
        <topology evidence="2">Multi-pass membrane protein</topology>
    </subcellularLocation>
</comment>
<name>A0AA94PS49_9BACT</name>
<keyword evidence="4" id="KW-1003">Cell membrane</keyword>
<dbReference type="InterPro" id="IPR036890">
    <property type="entry name" value="HATPase_C_sf"/>
</dbReference>
<evidence type="ECO:0000256" key="3">
    <source>
        <dbReference type="ARBA" id="ARBA00012438"/>
    </source>
</evidence>
<dbReference type="GO" id="GO:0000155">
    <property type="term" value="F:phosphorelay sensor kinase activity"/>
    <property type="evidence" value="ECO:0007669"/>
    <property type="project" value="InterPro"/>
</dbReference>
<dbReference type="GO" id="GO:0005886">
    <property type="term" value="C:plasma membrane"/>
    <property type="evidence" value="ECO:0007669"/>
    <property type="project" value="UniProtKB-SubCell"/>
</dbReference>
<comment type="caution">
    <text evidence="11">The sequence shown here is derived from an EMBL/GenBank/DDBJ whole genome shotgun (WGS) entry which is preliminary data.</text>
</comment>
<comment type="catalytic activity">
    <reaction evidence="1">
        <text>ATP + protein L-histidine = ADP + protein N-phospho-L-histidine.</text>
        <dbReference type="EC" id="2.7.13.3"/>
    </reaction>
</comment>
<keyword evidence="5" id="KW-0597">Phosphoprotein</keyword>
<evidence type="ECO:0000256" key="2">
    <source>
        <dbReference type="ARBA" id="ARBA00004651"/>
    </source>
</evidence>
<dbReference type="PANTHER" id="PTHR43065:SF42">
    <property type="entry name" value="TWO-COMPONENT SENSOR PPRA"/>
    <property type="match status" value="1"/>
</dbReference>
<dbReference type="CDD" id="cd00082">
    <property type="entry name" value="HisKA"/>
    <property type="match status" value="1"/>
</dbReference>
<dbReference type="InterPro" id="IPR003594">
    <property type="entry name" value="HATPase_dom"/>
</dbReference>
<evidence type="ECO:0000256" key="9">
    <source>
        <dbReference type="SAM" id="Phobius"/>
    </source>
</evidence>
<evidence type="ECO:0000256" key="1">
    <source>
        <dbReference type="ARBA" id="ARBA00000085"/>
    </source>
</evidence>